<evidence type="ECO:0000259" key="1">
    <source>
        <dbReference type="Pfam" id="PF08241"/>
    </source>
</evidence>
<protein>
    <submittedName>
        <fullName evidence="2">Methyltransferase type 11</fullName>
    </submittedName>
</protein>
<dbReference type="InParanoid" id="Q025A3"/>
<accession>Q025A3</accession>
<dbReference type="KEGG" id="sus:Acid_2434"/>
<sequence>MTLDVGCGIHKQPGSIGIDRNPASRADVLADLDRFPYPFADSSFDRLTAIHVIEHVDDVIRSMEEFHRLVRAGGTVRLETPHYTDFSSFCDPTHKHHLNSFSFRYFGENHGGFGYYSKSRFREISVRVKLLALWRWLGFQFLVNRFPRYRRFWEHYLCYVVRGKVMEFEFEVLK</sequence>
<dbReference type="HOGENOM" id="CLU_116761_0_0_0"/>
<dbReference type="eggNOG" id="COG2226">
    <property type="taxonomic scope" value="Bacteria"/>
</dbReference>
<dbReference type="AlphaFoldDB" id="Q025A3"/>
<feature type="domain" description="Methyltransferase type 11" evidence="1">
    <location>
        <begin position="22"/>
        <end position="76"/>
    </location>
</feature>
<dbReference type="InterPro" id="IPR029063">
    <property type="entry name" value="SAM-dependent_MTases_sf"/>
</dbReference>
<dbReference type="GO" id="GO:0008757">
    <property type="term" value="F:S-adenosylmethionine-dependent methyltransferase activity"/>
    <property type="evidence" value="ECO:0007669"/>
    <property type="project" value="InterPro"/>
</dbReference>
<dbReference type="GO" id="GO:0032259">
    <property type="term" value="P:methylation"/>
    <property type="evidence" value="ECO:0007669"/>
    <property type="project" value="UniProtKB-KW"/>
</dbReference>
<dbReference type="Pfam" id="PF08241">
    <property type="entry name" value="Methyltransf_11"/>
    <property type="match status" value="1"/>
</dbReference>
<dbReference type="STRING" id="234267.Acid_2434"/>
<keyword evidence="2" id="KW-0808">Transferase</keyword>
<dbReference type="Gene3D" id="3.40.50.150">
    <property type="entry name" value="Vaccinia Virus protein VP39"/>
    <property type="match status" value="1"/>
</dbReference>
<evidence type="ECO:0000313" key="2">
    <source>
        <dbReference type="EMBL" id="ABJ83423.1"/>
    </source>
</evidence>
<dbReference type="OrthoDB" id="9810247at2"/>
<reference evidence="2" key="1">
    <citation type="submission" date="2006-10" db="EMBL/GenBank/DDBJ databases">
        <title>Complete sequence of Solibacter usitatus Ellin6076.</title>
        <authorList>
            <consortium name="US DOE Joint Genome Institute"/>
            <person name="Copeland A."/>
            <person name="Lucas S."/>
            <person name="Lapidus A."/>
            <person name="Barry K."/>
            <person name="Detter J.C."/>
            <person name="Glavina del Rio T."/>
            <person name="Hammon N."/>
            <person name="Israni S."/>
            <person name="Dalin E."/>
            <person name="Tice H."/>
            <person name="Pitluck S."/>
            <person name="Thompson L.S."/>
            <person name="Brettin T."/>
            <person name="Bruce D."/>
            <person name="Han C."/>
            <person name="Tapia R."/>
            <person name="Gilna P."/>
            <person name="Schmutz J."/>
            <person name="Larimer F."/>
            <person name="Land M."/>
            <person name="Hauser L."/>
            <person name="Kyrpides N."/>
            <person name="Mikhailova N."/>
            <person name="Janssen P.H."/>
            <person name="Kuske C.R."/>
            <person name="Richardson P."/>
        </authorList>
    </citation>
    <scope>NUCLEOTIDE SEQUENCE</scope>
    <source>
        <strain evidence="2">Ellin6076</strain>
    </source>
</reference>
<dbReference type="EMBL" id="CP000473">
    <property type="protein sequence ID" value="ABJ83423.1"/>
    <property type="molecule type" value="Genomic_DNA"/>
</dbReference>
<keyword evidence="2" id="KW-0489">Methyltransferase</keyword>
<dbReference type="InterPro" id="IPR013216">
    <property type="entry name" value="Methyltransf_11"/>
</dbReference>
<name>Q025A3_SOLUE</name>
<proteinExistence type="predicted"/>
<gene>
    <name evidence="2" type="ordered locus">Acid_2434</name>
</gene>
<dbReference type="SUPFAM" id="SSF53335">
    <property type="entry name" value="S-adenosyl-L-methionine-dependent methyltransferases"/>
    <property type="match status" value="1"/>
</dbReference>
<organism evidence="2">
    <name type="scientific">Solibacter usitatus (strain Ellin6076)</name>
    <dbReference type="NCBI Taxonomy" id="234267"/>
    <lineage>
        <taxon>Bacteria</taxon>
        <taxon>Pseudomonadati</taxon>
        <taxon>Acidobacteriota</taxon>
        <taxon>Terriglobia</taxon>
        <taxon>Bryobacterales</taxon>
        <taxon>Solibacteraceae</taxon>
        <taxon>Candidatus Solibacter</taxon>
    </lineage>
</organism>